<dbReference type="InterPro" id="IPR010129">
    <property type="entry name" value="T1SS_HlyD"/>
</dbReference>
<keyword evidence="3 9" id="KW-0813">Transport</keyword>
<sequence length="590" mass="63834">MTRFRLVRGDNKGGDTPAEQAERRGSDLSDTSAAETGPEALPKAVRVGDRVTRKLAQAETTAGQGTRARSQGGDRTPSRAEETPKEESMAKAAAPVPAPGPSPDPEGPPPQSPSSRGLESGEQTPEDRAPKASPVVAARDPRKQDHASRPPPGQEPTDPPEPRWGAAWPAVIGILAVVILFGGFGFWAVQARIAGAVVAPGRIEVESNRQVVQHPQGGVVGKILVQDGSRVKAGQLLLTLDGSRTRSELAIVEGQLRELAARRARLRAERDGLKDVAAIGDLPDWIRGDPGFAGQMESERTLFKARLEALTQQVGLIDEQNAQVRNRVSGTQAELASVKRQAGLIETALADQQKLLSQGLAQSSRVLDLRTKRETLLGQVAQLQAKIADLKGQIAANEIQKLQLTTKRREEAVSQLRDIQYKEVELSEKRLSLKDTLSRLEIRAPVSGIVYDSRVFTVNSVVQPAAPLMYIIPQNQPLVVQARVDGTHIDDIHLGQKVSLRFPAFDQRTTAPIEGKLIRISADVLTDPTTHQNYYAATIEPDKAGLAKLGPGMKLVPGMPAEAFIETGSRSPMTYLLHPLVVYFDKAFRE</sequence>
<dbReference type="Gene3D" id="2.40.30.170">
    <property type="match status" value="1"/>
</dbReference>
<dbReference type="Pfam" id="PF25994">
    <property type="entry name" value="HH_AprE"/>
    <property type="match status" value="1"/>
</dbReference>
<feature type="compositionally biased region" description="Polar residues" evidence="11">
    <location>
        <begin position="58"/>
        <end position="69"/>
    </location>
</feature>
<reference evidence="14" key="3">
    <citation type="submission" date="2023-06" db="EMBL/GenBank/DDBJ databases">
        <authorList>
            <person name="Sun Q."/>
            <person name="Zhou Y."/>
        </authorList>
    </citation>
    <scope>NUCLEOTIDE SEQUENCE</scope>
    <source>
        <strain evidence="14">CGMCC 1.10859</strain>
    </source>
</reference>
<feature type="domain" description="AprE-like long alpha-helical hairpin" evidence="12">
    <location>
        <begin position="246"/>
        <end position="435"/>
    </location>
</feature>
<dbReference type="Gene3D" id="2.40.50.100">
    <property type="match status" value="1"/>
</dbReference>
<dbReference type="InterPro" id="IPR050739">
    <property type="entry name" value="MFP"/>
</dbReference>
<proteinExistence type="inferred from homology"/>
<evidence type="ECO:0000256" key="4">
    <source>
        <dbReference type="ARBA" id="ARBA00022475"/>
    </source>
</evidence>
<dbReference type="RefSeq" id="WP_244520935.1">
    <property type="nucleotide sequence ID" value="NZ_BNAB01000001.1"/>
</dbReference>
<feature type="compositionally biased region" description="Basic and acidic residues" evidence="11">
    <location>
        <begin position="139"/>
        <end position="148"/>
    </location>
</feature>
<dbReference type="Proteomes" id="UP000199541">
    <property type="component" value="Unassembled WGS sequence"/>
</dbReference>
<comment type="subcellular location">
    <subcellularLocation>
        <location evidence="1 9">Cell inner membrane</location>
        <topology evidence="1 9">Single-pass membrane protein</topology>
    </subcellularLocation>
</comment>
<evidence type="ECO:0000256" key="11">
    <source>
        <dbReference type="SAM" id="MobiDB-lite"/>
    </source>
</evidence>
<evidence type="ECO:0000256" key="2">
    <source>
        <dbReference type="ARBA" id="ARBA00009477"/>
    </source>
</evidence>
<keyword evidence="7 9" id="KW-1133">Transmembrane helix</keyword>
<organism evidence="14 17">
    <name type="scientific">Allgaiera indica</name>
    <dbReference type="NCBI Taxonomy" id="765699"/>
    <lineage>
        <taxon>Bacteria</taxon>
        <taxon>Pseudomonadati</taxon>
        <taxon>Pseudomonadota</taxon>
        <taxon>Alphaproteobacteria</taxon>
        <taxon>Rhodobacterales</taxon>
        <taxon>Paracoccaceae</taxon>
        <taxon>Allgaiera</taxon>
    </lineage>
</organism>
<dbReference type="NCBIfam" id="TIGR01843">
    <property type="entry name" value="type_I_hlyD"/>
    <property type="match status" value="1"/>
</dbReference>
<evidence type="ECO:0000256" key="1">
    <source>
        <dbReference type="ARBA" id="ARBA00004377"/>
    </source>
</evidence>
<evidence type="ECO:0000256" key="10">
    <source>
        <dbReference type="SAM" id="Coils"/>
    </source>
</evidence>
<keyword evidence="5 9" id="KW-0997">Cell inner membrane</keyword>
<evidence type="ECO:0000256" key="6">
    <source>
        <dbReference type="ARBA" id="ARBA00022692"/>
    </source>
</evidence>
<keyword evidence="6 9" id="KW-0812">Transmembrane</keyword>
<reference evidence="15 16" key="2">
    <citation type="submission" date="2016-10" db="EMBL/GenBank/DDBJ databases">
        <authorList>
            <person name="Varghese N."/>
            <person name="Submissions S."/>
        </authorList>
    </citation>
    <scope>NUCLEOTIDE SEQUENCE [LARGE SCALE GENOMIC DNA]</scope>
    <source>
        <strain evidence="15 16">DSM 24802</strain>
    </source>
</reference>
<dbReference type="PANTHER" id="PTHR30386:SF17">
    <property type="entry name" value="ALKALINE PROTEASE SECRETION PROTEIN APRE"/>
    <property type="match status" value="1"/>
</dbReference>
<dbReference type="GO" id="GO:0015031">
    <property type="term" value="P:protein transport"/>
    <property type="evidence" value="ECO:0007669"/>
    <property type="project" value="InterPro"/>
</dbReference>
<dbReference type="EMBL" id="BNAB01000001">
    <property type="protein sequence ID" value="GHD98535.1"/>
    <property type="molecule type" value="Genomic_DNA"/>
</dbReference>
<dbReference type="InterPro" id="IPR058982">
    <property type="entry name" value="Beta-barrel_AprE"/>
</dbReference>
<evidence type="ECO:0000256" key="3">
    <source>
        <dbReference type="ARBA" id="ARBA00022448"/>
    </source>
</evidence>
<feature type="coiled-coil region" evidence="10">
    <location>
        <begin position="307"/>
        <end position="341"/>
    </location>
</feature>
<reference evidence="14" key="1">
    <citation type="journal article" date="2014" name="Int. J. Syst. Evol. Microbiol.">
        <title>Complete genome sequence of Corynebacterium casei LMG S-19264T (=DSM 44701T), isolated from a smear-ripened cheese.</title>
        <authorList>
            <consortium name="US DOE Joint Genome Institute (JGI-PGF)"/>
            <person name="Walter F."/>
            <person name="Albersmeier A."/>
            <person name="Kalinowski J."/>
            <person name="Ruckert C."/>
        </authorList>
    </citation>
    <scope>NUCLEOTIDE SEQUENCE</scope>
    <source>
        <strain evidence="14">CGMCC 1.10859</strain>
    </source>
</reference>
<feature type="transmembrane region" description="Helical" evidence="9">
    <location>
        <begin position="166"/>
        <end position="189"/>
    </location>
</feature>
<dbReference type="EMBL" id="FNOB01000001">
    <property type="protein sequence ID" value="SDW11571.1"/>
    <property type="molecule type" value="Genomic_DNA"/>
</dbReference>
<dbReference type="PRINTS" id="PR01490">
    <property type="entry name" value="RTXTOXIND"/>
</dbReference>
<feature type="domain" description="AprE-like beta-barrel" evidence="13">
    <location>
        <begin position="478"/>
        <end position="568"/>
    </location>
</feature>
<evidence type="ECO:0000313" key="16">
    <source>
        <dbReference type="Proteomes" id="UP000199541"/>
    </source>
</evidence>
<feature type="coiled-coil region" evidence="10">
    <location>
        <begin position="366"/>
        <end position="400"/>
    </location>
</feature>
<keyword evidence="8 9" id="KW-0472">Membrane</keyword>
<feature type="compositionally biased region" description="Pro residues" evidence="11">
    <location>
        <begin position="149"/>
        <end position="159"/>
    </location>
</feature>
<keyword evidence="4 9" id="KW-1003">Cell membrane</keyword>
<comment type="caution">
    <text evidence="14">The sequence shown here is derived from an EMBL/GenBank/DDBJ whole genome shotgun (WGS) entry which is preliminary data.</text>
</comment>
<accession>A0AAN4UN91</accession>
<evidence type="ECO:0000313" key="14">
    <source>
        <dbReference type="EMBL" id="GHD98535.1"/>
    </source>
</evidence>
<evidence type="ECO:0000256" key="8">
    <source>
        <dbReference type="ARBA" id="ARBA00023136"/>
    </source>
</evidence>
<protein>
    <recommendedName>
        <fullName evidence="9">Membrane fusion protein (MFP) family protein</fullName>
    </recommendedName>
</protein>
<keyword evidence="10" id="KW-0175">Coiled coil</keyword>
<dbReference type="Proteomes" id="UP000634647">
    <property type="component" value="Unassembled WGS sequence"/>
</dbReference>
<evidence type="ECO:0000256" key="9">
    <source>
        <dbReference type="RuleBase" id="RU365093"/>
    </source>
</evidence>
<feature type="compositionally biased region" description="Basic and acidic residues" evidence="11">
    <location>
        <begin position="76"/>
        <end position="89"/>
    </location>
</feature>
<dbReference type="Pfam" id="PF26002">
    <property type="entry name" value="Beta-barrel_AprE"/>
    <property type="match status" value="1"/>
</dbReference>
<feature type="compositionally biased region" description="Pro residues" evidence="11">
    <location>
        <begin position="96"/>
        <end position="112"/>
    </location>
</feature>
<gene>
    <name evidence="14" type="ORF">GCM10008024_02440</name>
    <name evidence="15" type="ORF">SAMN05444006_101303</name>
</gene>
<evidence type="ECO:0000259" key="12">
    <source>
        <dbReference type="Pfam" id="PF25994"/>
    </source>
</evidence>
<feature type="coiled-coil region" evidence="10">
    <location>
        <begin position="249"/>
        <end position="276"/>
    </location>
</feature>
<evidence type="ECO:0000256" key="7">
    <source>
        <dbReference type="ARBA" id="ARBA00022989"/>
    </source>
</evidence>
<evidence type="ECO:0000256" key="5">
    <source>
        <dbReference type="ARBA" id="ARBA00022519"/>
    </source>
</evidence>
<feature type="region of interest" description="Disordered" evidence="11">
    <location>
        <begin position="1"/>
        <end position="164"/>
    </location>
</feature>
<name>A0AAN4UN91_9RHOB</name>
<dbReference type="InterPro" id="IPR058781">
    <property type="entry name" value="HH_AprE-like"/>
</dbReference>
<comment type="similarity">
    <text evidence="2 9">Belongs to the membrane fusion protein (MFP) (TC 8.A.1) family.</text>
</comment>
<evidence type="ECO:0000259" key="13">
    <source>
        <dbReference type="Pfam" id="PF26002"/>
    </source>
</evidence>
<evidence type="ECO:0000313" key="17">
    <source>
        <dbReference type="Proteomes" id="UP000634647"/>
    </source>
</evidence>
<keyword evidence="16" id="KW-1185">Reference proteome</keyword>
<dbReference type="AlphaFoldDB" id="A0AAN4UN91"/>
<dbReference type="PANTHER" id="PTHR30386">
    <property type="entry name" value="MEMBRANE FUSION SUBUNIT OF EMRAB-TOLC MULTIDRUG EFFLUX PUMP"/>
    <property type="match status" value="1"/>
</dbReference>
<dbReference type="GO" id="GO:0005886">
    <property type="term" value="C:plasma membrane"/>
    <property type="evidence" value="ECO:0007669"/>
    <property type="project" value="UniProtKB-SubCell"/>
</dbReference>
<evidence type="ECO:0000313" key="15">
    <source>
        <dbReference type="EMBL" id="SDW11571.1"/>
    </source>
</evidence>